<protein>
    <submittedName>
        <fullName evidence="1">Uncharacterized protein</fullName>
    </submittedName>
</protein>
<dbReference type="EMBL" id="RAPQ01000008">
    <property type="protein sequence ID" value="RKE04058.1"/>
    <property type="molecule type" value="Genomic_DNA"/>
</dbReference>
<name>A0A419X8H1_9BACT</name>
<dbReference type="PROSITE" id="PS51257">
    <property type="entry name" value="PROKAR_LIPOPROTEIN"/>
    <property type="match status" value="1"/>
</dbReference>
<gene>
    <name evidence="1" type="ORF">BXY64_1072</name>
</gene>
<reference evidence="1 2" key="1">
    <citation type="submission" date="2018-09" db="EMBL/GenBank/DDBJ databases">
        <title>Genomic Encyclopedia of Archaeal and Bacterial Type Strains, Phase II (KMG-II): from individual species to whole genera.</title>
        <authorList>
            <person name="Goeker M."/>
        </authorList>
    </citation>
    <scope>NUCLEOTIDE SEQUENCE [LARGE SCALE GENOMIC DNA]</scope>
    <source>
        <strain evidence="1 2">DSM 21950</strain>
    </source>
</reference>
<proteinExistence type="predicted"/>
<evidence type="ECO:0000313" key="2">
    <source>
        <dbReference type="Proteomes" id="UP000284531"/>
    </source>
</evidence>
<comment type="caution">
    <text evidence="1">The sequence shown here is derived from an EMBL/GenBank/DDBJ whole genome shotgun (WGS) entry which is preliminary data.</text>
</comment>
<sequence length="243" mass="28563">MMKKLKAILYLCILSVFISCDKDDYVSQTFVRSDFVEGKVKMYTNNGVVEDNEIINDFIARNNFRWIYDENAQYDEFFDSDKDIFNRYDLEIKFSSDNEGEIDWITDGKELSYKFHLQRKESYTNISMHDTIIYNTNGELVLPLLKCAPEVIEESQLPITSGFKKSFKLFKTLHVKEVDNEIHVYHCLVANHSYYDDALRSLSVYLGGNNMINEDDLRGLSSKEKSWKDTVVYKESYIRFVVK</sequence>
<dbReference type="Proteomes" id="UP000284531">
    <property type="component" value="Unassembled WGS sequence"/>
</dbReference>
<dbReference type="AlphaFoldDB" id="A0A419X8H1"/>
<evidence type="ECO:0000313" key="1">
    <source>
        <dbReference type="EMBL" id="RKE04058.1"/>
    </source>
</evidence>
<organism evidence="1 2">
    <name type="scientific">Marinifilum flexuosum</name>
    <dbReference type="NCBI Taxonomy" id="1117708"/>
    <lineage>
        <taxon>Bacteria</taxon>
        <taxon>Pseudomonadati</taxon>
        <taxon>Bacteroidota</taxon>
        <taxon>Bacteroidia</taxon>
        <taxon>Marinilabiliales</taxon>
        <taxon>Marinifilaceae</taxon>
    </lineage>
</organism>
<accession>A0A419X8H1</accession>
<keyword evidence="2" id="KW-1185">Reference proteome</keyword>